<organism evidence="3 4">
    <name type="scientific">Lacibacter sediminis</name>
    <dbReference type="NCBI Taxonomy" id="2760713"/>
    <lineage>
        <taxon>Bacteria</taxon>
        <taxon>Pseudomonadati</taxon>
        <taxon>Bacteroidota</taxon>
        <taxon>Chitinophagia</taxon>
        <taxon>Chitinophagales</taxon>
        <taxon>Chitinophagaceae</taxon>
        <taxon>Lacibacter</taxon>
    </lineage>
</organism>
<evidence type="ECO:0000256" key="1">
    <source>
        <dbReference type="SAM" id="SignalP"/>
    </source>
</evidence>
<protein>
    <submittedName>
        <fullName evidence="3">Alginate export family protein</fullName>
    </submittedName>
</protein>
<reference evidence="4" key="1">
    <citation type="submission" date="2020-08" db="EMBL/GenBank/DDBJ databases">
        <title>Lacibacter sp. S13-6-6 genome sequencing.</title>
        <authorList>
            <person name="Jin L."/>
        </authorList>
    </citation>
    <scope>NUCLEOTIDE SEQUENCE [LARGE SCALE GENOMIC DNA]</scope>
    <source>
        <strain evidence="4">S13-6-6</strain>
    </source>
</reference>
<evidence type="ECO:0000313" key="3">
    <source>
        <dbReference type="EMBL" id="QNA45901.1"/>
    </source>
</evidence>
<keyword evidence="1" id="KW-0732">Signal</keyword>
<name>A0A7G5XK98_9BACT</name>
<evidence type="ECO:0000313" key="4">
    <source>
        <dbReference type="Proteomes" id="UP000515344"/>
    </source>
</evidence>
<feature type="signal peptide" evidence="1">
    <location>
        <begin position="1"/>
        <end position="19"/>
    </location>
</feature>
<dbReference type="Proteomes" id="UP000515344">
    <property type="component" value="Chromosome"/>
</dbReference>
<sequence>MRTLVCLFLLLACYVKIFAQTIPPFNSIRFSEDYSFLKNDSLKNWYEKLKYNQLSKKGRAFISIGGEIRYQFFRFHHEDWGDAPDDNNGFILTRYLGHADFHAGKSFRTFVQLQSSLANDRISPSPVDENLLDLHQAFFDISIPINKANKIVVRLGRQEMAYGSQRLVALRDGPNNRQSFDAGKLIYSGERLKTDVFYAHFVKSKPAIFDDGFNKDTKFWGSYTVINHLSYIQNIDLYYLGIWKASAFFDDGEAKELRHSIGSRIWNNIKGFRYDIEGLYQFGKFGGKQINAWTVSINSGIKFNELKLKPELGIKAELISGDRFYDDKKLQTFNPLFPRGNYFGLAALIGPSNLLDLHPSVSLEITKKLLLNADYDAFWRFSENDGIYSPNVSLTYSGKNIPDKLIGQQYSTDIVYTANNFLYFRVEFTWFNAGSFLKAAGTGKDIIFTAFTTQLKF</sequence>
<accession>A0A7G5XK98</accession>
<dbReference type="AlphaFoldDB" id="A0A7G5XK98"/>
<dbReference type="KEGG" id="lacs:H4075_06835"/>
<dbReference type="Pfam" id="PF13372">
    <property type="entry name" value="Alginate_exp"/>
    <property type="match status" value="1"/>
</dbReference>
<proteinExistence type="predicted"/>
<feature type="domain" description="Alginate export" evidence="2">
    <location>
        <begin position="62"/>
        <end position="441"/>
    </location>
</feature>
<dbReference type="RefSeq" id="WP_182805357.1">
    <property type="nucleotide sequence ID" value="NZ_CP060007.1"/>
</dbReference>
<gene>
    <name evidence="3" type="ORF">H4075_06835</name>
</gene>
<feature type="chain" id="PRO_5028883218" evidence="1">
    <location>
        <begin position="20"/>
        <end position="457"/>
    </location>
</feature>
<keyword evidence="4" id="KW-1185">Reference proteome</keyword>
<dbReference type="InterPro" id="IPR025388">
    <property type="entry name" value="Alginate_export_dom"/>
</dbReference>
<dbReference type="Gene3D" id="2.40.160.100">
    <property type="match status" value="1"/>
</dbReference>
<dbReference type="InterPro" id="IPR053728">
    <property type="entry name" value="Alginate_Permeability_Chnl"/>
</dbReference>
<dbReference type="EMBL" id="CP060007">
    <property type="protein sequence ID" value="QNA45901.1"/>
    <property type="molecule type" value="Genomic_DNA"/>
</dbReference>
<evidence type="ECO:0000259" key="2">
    <source>
        <dbReference type="Pfam" id="PF13372"/>
    </source>
</evidence>